<dbReference type="Gene3D" id="2.30.30.140">
    <property type="match status" value="1"/>
</dbReference>
<feature type="compositionally biased region" description="Basic and acidic residues" evidence="8">
    <location>
        <begin position="906"/>
        <end position="921"/>
    </location>
</feature>
<dbReference type="Proteomes" id="UP000797356">
    <property type="component" value="Chromosome 1"/>
</dbReference>
<dbReference type="GO" id="GO:0007064">
    <property type="term" value="P:mitotic sister chromatid cohesion"/>
    <property type="evidence" value="ECO:0007669"/>
    <property type="project" value="InterPro"/>
</dbReference>
<feature type="compositionally biased region" description="Polar residues" evidence="8">
    <location>
        <begin position="356"/>
        <end position="365"/>
    </location>
</feature>
<feature type="compositionally biased region" description="Basic and acidic residues" evidence="8">
    <location>
        <begin position="538"/>
        <end position="564"/>
    </location>
</feature>
<feature type="compositionally biased region" description="Basic and acidic residues" evidence="8">
    <location>
        <begin position="813"/>
        <end position="898"/>
    </location>
</feature>
<reference evidence="9" key="2">
    <citation type="submission" date="2019-07" db="EMBL/GenBank/DDBJ databases">
        <authorList>
            <person name="Yang Y."/>
            <person name="Bocs S."/>
            <person name="Baudouin L."/>
        </authorList>
    </citation>
    <scope>NUCLEOTIDE SEQUENCE</scope>
    <source>
        <tissue evidence="9">Spear leaf of Hainan Tall coconut</tissue>
    </source>
</reference>
<keyword evidence="4" id="KW-0498">Mitosis</keyword>
<dbReference type="SUPFAM" id="SSF48371">
    <property type="entry name" value="ARM repeat"/>
    <property type="match status" value="1"/>
</dbReference>
<evidence type="ECO:0000256" key="7">
    <source>
        <dbReference type="ARBA" id="ARBA00023306"/>
    </source>
</evidence>
<dbReference type="GO" id="GO:0005634">
    <property type="term" value="C:nucleus"/>
    <property type="evidence" value="ECO:0007669"/>
    <property type="project" value="UniProtKB-SubCell"/>
</dbReference>
<comment type="caution">
    <text evidence="9">The sequence shown here is derived from an EMBL/GenBank/DDBJ whole genome shotgun (WGS) entry which is preliminary data.</text>
</comment>
<evidence type="ECO:0000313" key="10">
    <source>
        <dbReference type="Proteomes" id="UP000797356"/>
    </source>
</evidence>
<dbReference type="OrthoDB" id="200660at2759"/>
<feature type="compositionally biased region" description="Low complexity" evidence="8">
    <location>
        <begin position="611"/>
        <end position="621"/>
    </location>
</feature>
<dbReference type="GO" id="GO:0051301">
    <property type="term" value="P:cell division"/>
    <property type="evidence" value="ECO:0007669"/>
    <property type="project" value="UniProtKB-KW"/>
</dbReference>
<dbReference type="AlphaFoldDB" id="A0A8K0HTW2"/>
<organism evidence="9 10">
    <name type="scientific">Cocos nucifera</name>
    <name type="common">Coconut palm</name>
    <dbReference type="NCBI Taxonomy" id="13894"/>
    <lineage>
        <taxon>Eukaryota</taxon>
        <taxon>Viridiplantae</taxon>
        <taxon>Streptophyta</taxon>
        <taxon>Embryophyta</taxon>
        <taxon>Tracheophyta</taxon>
        <taxon>Spermatophyta</taxon>
        <taxon>Magnoliopsida</taxon>
        <taxon>Liliopsida</taxon>
        <taxon>Arecaceae</taxon>
        <taxon>Arecoideae</taxon>
        <taxon>Cocoseae</taxon>
        <taxon>Attaleinae</taxon>
        <taxon>Cocos</taxon>
    </lineage>
</organism>
<evidence type="ECO:0000256" key="3">
    <source>
        <dbReference type="ARBA" id="ARBA00022763"/>
    </source>
</evidence>
<feature type="compositionally biased region" description="Polar residues" evidence="8">
    <location>
        <begin position="594"/>
        <end position="605"/>
    </location>
</feature>
<evidence type="ECO:0000256" key="2">
    <source>
        <dbReference type="ARBA" id="ARBA00022618"/>
    </source>
</evidence>
<dbReference type="PANTHER" id="PTHR12663:SF3">
    <property type="entry name" value="SISTER CHROMATID COHESION PROTEIN PDS5 HOMOLOG C"/>
    <property type="match status" value="1"/>
</dbReference>
<feature type="compositionally biased region" description="Basic residues" evidence="8">
    <location>
        <begin position="970"/>
        <end position="979"/>
    </location>
</feature>
<dbReference type="GO" id="GO:0006281">
    <property type="term" value="P:DNA repair"/>
    <property type="evidence" value="ECO:0007669"/>
    <property type="project" value="UniProtKB-KW"/>
</dbReference>
<keyword evidence="2" id="KW-0132">Cell division</keyword>
<dbReference type="InterPro" id="IPR039776">
    <property type="entry name" value="Pds5"/>
</dbReference>
<evidence type="ECO:0000256" key="1">
    <source>
        <dbReference type="ARBA" id="ARBA00004123"/>
    </source>
</evidence>
<evidence type="ECO:0000256" key="4">
    <source>
        <dbReference type="ARBA" id="ARBA00022776"/>
    </source>
</evidence>
<keyword evidence="10" id="KW-1185">Reference proteome</keyword>
<dbReference type="GO" id="GO:0000785">
    <property type="term" value="C:chromatin"/>
    <property type="evidence" value="ECO:0007669"/>
    <property type="project" value="TreeGrafter"/>
</dbReference>
<evidence type="ECO:0000256" key="8">
    <source>
        <dbReference type="SAM" id="MobiDB-lite"/>
    </source>
</evidence>
<proteinExistence type="predicted"/>
<feature type="region of interest" description="Disordered" evidence="8">
    <location>
        <begin position="741"/>
        <end position="979"/>
    </location>
</feature>
<keyword evidence="7" id="KW-0131">Cell cycle</keyword>
<dbReference type="SUPFAM" id="SSF63748">
    <property type="entry name" value="Tudor/PWWP/MBT"/>
    <property type="match status" value="1"/>
</dbReference>
<gene>
    <name evidence="9" type="ORF">COCNU_01G005200</name>
</gene>
<dbReference type="EMBL" id="CM017872">
    <property type="protein sequence ID" value="KAG1326586.1"/>
    <property type="molecule type" value="Genomic_DNA"/>
</dbReference>
<keyword evidence="6" id="KW-0539">Nucleus</keyword>
<sequence>MASTEELEDRLQEVGKRLASRPSTIDELLPLLDALVAKELIGHADTDVKVGVASCISEITRITAPEAPYDDDLMKEVFRRIVEAFEKLDDISSRSYSRRVSILETVAKVRSCVVMLDLECDDLILEMFHHFLSNIRPNHSENIFNSMETIMTLVLEESEDISTELLTCLLDIVKKDNQDALPIAHKLGEKVIRNCTAKLKPYMRELVKSMGASLSQYSKIVALICQESSDSIEQNDANASGMVMPSFTVVLFRSESWNWPNSYKSRGSRQGVKWSLCPAMSFSCCFPAYDLYISWVVILPICFGIMIEFSCFRQMTANNLRGLFLMSCLRHGSAKMEQEVGCAEEVGTAADKSPRSVMSNGTVQIGNGELVVEQTSAKQRLERSRRNSQSKSTSVGNRADSDNLESIPAKPESTSDLNTRKIRGRTTGHSHIDNDKETPALPRRKGRGKEADSAKFHVPSGKVADSAKKDELQLHSGSDNGTGSAASPDHSESPDATRPRRGRPSGSKVSSKRGGCKAVAGESASPSGQKGPLGSGHTQDEALPLKDVISKKELEGGGDSEGKSSRRSRKKHPDNADDGETPTTVTGDPETKPQRQTSRKASTIKVTVGESSQKQLKSNSKQQKEKRNAQKDVAAELSSKVYMSFTLLVKDLLLVAYTFSIGHKGSDTPTQSAELDEGLIGSRIKVWWPDDKAFYDGVVDSFEPVSKKHKILYDDGDIEELLLKNERWKFILDDAGKDRGLAEDISSPDAASELRQDKKAKTISVPKHLKMEMPRISGADSSSIGKRKGRPKGGITNPGMLSGDDSPRSSGTPEEKATSRNNDDTPKTGSRLKKDTGSKSKYDTPKTGDKSKDETSKKTDGKSGDDNQKTGNKSKDDLPKSSRKSKEDTLKTDSKSEEDLIGTGGKAKEAGKGKSGEETPRSGRKFRGSSTGRKTGDEAKANGTSEKGKSKVQEVHSDSVKAQESEASTGKKRKRRVQS</sequence>
<feature type="compositionally biased region" description="Polar residues" evidence="8">
    <location>
        <begin position="475"/>
        <end position="485"/>
    </location>
</feature>
<dbReference type="GO" id="GO:0035825">
    <property type="term" value="P:homologous recombination"/>
    <property type="evidence" value="ECO:0007669"/>
    <property type="project" value="UniProtKB-ARBA"/>
</dbReference>
<feature type="compositionally biased region" description="Basic and acidic residues" evidence="8">
    <location>
        <begin position="489"/>
        <end position="498"/>
    </location>
</feature>
<keyword evidence="5" id="KW-0234">DNA repair</keyword>
<feature type="compositionally biased region" description="Polar residues" evidence="8">
    <location>
        <begin position="387"/>
        <end position="396"/>
    </location>
</feature>
<protein>
    <submittedName>
        <fullName evidence="9">Uncharacterized protein</fullName>
    </submittedName>
</protein>
<reference evidence="9" key="1">
    <citation type="journal article" date="2017" name="Gigascience">
        <title>The genome draft of coconut (Cocos nucifera).</title>
        <authorList>
            <person name="Xiao Y."/>
            <person name="Xu P."/>
            <person name="Fan H."/>
            <person name="Baudouin L."/>
            <person name="Xia W."/>
            <person name="Bocs S."/>
            <person name="Xu J."/>
            <person name="Li Q."/>
            <person name="Guo A."/>
            <person name="Zhou L."/>
            <person name="Li J."/>
            <person name="Wu Y."/>
            <person name="Ma Z."/>
            <person name="Armero A."/>
            <person name="Issali A.E."/>
            <person name="Liu N."/>
            <person name="Peng M."/>
            <person name="Yang Y."/>
        </authorList>
    </citation>
    <scope>NUCLEOTIDE SEQUENCE</scope>
    <source>
        <tissue evidence="9">Spear leaf of Hainan Tall coconut</tissue>
    </source>
</reference>
<accession>A0A8K0HTW2</accession>
<keyword evidence="3" id="KW-0227">DNA damage</keyword>
<dbReference type="CDD" id="cd20404">
    <property type="entry name" value="Tudor_Agenet_AtEML-like"/>
    <property type="match status" value="1"/>
</dbReference>
<evidence type="ECO:0000256" key="5">
    <source>
        <dbReference type="ARBA" id="ARBA00023204"/>
    </source>
</evidence>
<feature type="compositionally biased region" description="Basic and acidic residues" evidence="8">
    <location>
        <begin position="934"/>
        <end position="964"/>
    </location>
</feature>
<dbReference type="Pfam" id="PF20168">
    <property type="entry name" value="PDS5"/>
    <property type="match status" value="1"/>
</dbReference>
<feature type="region of interest" description="Disordered" evidence="8">
    <location>
        <begin position="347"/>
        <end position="629"/>
    </location>
</feature>
<evidence type="ECO:0000313" key="9">
    <source>
        <dbReference type="EMBL" id="KAG1326586.1"/>
    </source>
</evidence>
<dbReference type="InterPro" id="IPR016024">
    <property type="entry name" value="ARM-type_fold"/>
</dbReference>
<dbReference type="PANTHER" id="PTHR12663">
    <property type="entry name" value="ANDROGEN INDUCED INHIBITOR OF PROLIFERATION AS3 / PDS5-RELATED"/>
    <property type="match status" value="1"/>
</dbReference>
<evidence type="ECO:0000256" key="6">
    <source>
        <dbReference type="ARBA" id="ARBA00023242"/>
    </source>
</evidence>
<name>A0A8K0HTW2_COCNU</name>
<comment type="subcellular location">
    <subcellularLocation>
        <location evidence="1">Nucleus</location>
    </subcellularLocation>
</comment>